<feature type="signal peptide" evidence="2">
    <location>
        <begin position="1"/>
        <end position="18"/>
    </location>
</feature>
<evidence type="ECO:0000313" key="3">
    <source>
        <dbReference type="EMBL" id="JAS11064.1"/>
    </source>
</evidence>
<feature type="region of interest" description="Disordered" evidence="1">
    <location>
        <begin position="275"/>
        <end position="326"/>
    </location>
</feature>
<dbReference type="AlphaFoldDB" id="A0A1B6CC78"/>
<protein>
    <submittedName>
        <fullName evidence="3">Uncharacterized protein</fullName>
    </submittedName>
</protein>
<name>A0A1B6CC78_9HEMI</name>
<evidence type="ECO:0000256" key="2">
    <source>
        <dbReference type="SAM" id="SignalP"/>
    </source>
</evidence>
<proteinExistence type="predicted"/>
<keyword evidence="2" id="KW-0732">Signal</keyword>
<reference evidence="3" key="1">
    <citation type="submission" date="2015-12" db="EMBL/GenBank/DDBJ databases">
        <title>De novo transcriptome assembly of four potential Pierce s Disease insect vectors from Arizona vineyards.</title>
        <authorList>
            <person name="Tassone E.E."/>
        </authorList>
    </citation>
    <scope>NUCLEOTIDE SEQUENCE</scope>
</reference>
<accession>A0A1B6CC78</accession>
<feature type="non-terminal residue" evidence="3">
    <location>
        <position position="326"/>
    </location>
</feature>
<sequence length="326" mass="36056">MDRTVSLFLCAFALTVHSMPRTALRIAVPFGEEYDIENRTMFLLRKSNHRNLPASSFCNCDLAQGMSKSYKHISNLFKAINPEFGSKTHNKTTYTTAVFDGKLFTVNESVINSDDGRQKTVYRTVVQQPQGIFPEGSEKEVTSTVTKRERVSTKPANPLAFPSDPVSNSVNFLDAEDAVKIINGIVANRVYNDPPEIVGIVNTILTNPLNRVMSDVPVSANEKVLDAVAKQFNFRSNSPSNPFEPTNLIHDILPHIIFNSNNKRSFDFNMAPTDSNKAPAASNKAPNNFNKAPAAFNKAPTGYNNAPADYNNAPTNYNKAPTDYNK</sequence>
<feature type="chain" id="PRO_5008580277" evidence="2">
    <location>
        <begin position="19"/>
        <end position="326"/>
    </location>
</feature>
<gene>
    <name evidence="3" type="ORF">g.9181</name>
</gene>
<feature type="compositionally biased region" description="Low complexity" evidence="1">
    <location>
        <begin position="275"/>
        <end position="318"/>
    </location>
</feature>
<evidence type="ECO:0000256" key="1">
    <source>
        <dbReference type="SAM" id="MobiDB-lite"/>
    </source>
</evidence>
<organism evidence="3">
    <name type="scientific">Clastoptera arizonana</name>
    <name type="common">Arizona spittle bug</name>
    <dbReference type="NCBI Taxonomy" id="38151"/>
    <lineage>
        <taxon>Eukaryota</taxon>
        <taxon>Metazoa</taxon>
        <taxon>Ecdysozoa</taxon>
        <taxon>Arthropoda</taxon>
        <taxon>Hexapoda</taxon>
        <taxon>Insecta</taxon>
        <taxon>Pterygota</taxon>
        <taxon>Neoptera</taxon>
        <taxon>Paraneoptera</taxon>
        <taxon>Hemiptera</taxon>
        <taxon>Auchenorrhyncha</taxon>
        <taxon>Cercopoidea</taxon>
        <taxon>Clastopteridae</taxon>
        <taxon>Clastoptera</taxon>
    </lineage>
</organism>
<dbReference type="EMBL" id="GEDC01026234">
    <property type="protein sequence ID" value="JAS11064.1"/>
    <property type="molecule type" value="Transcribed_RNA"/>
</dbReference>